<feature type="compositionally biased region" description="Basic and acidic residues" evidence="3">
    <location>
        <begin position="64"/>
        <end position="83"/>
    </location>
</feature>
<dbReference type="EMBL" id="JAINDJ010000007">
    <property type="protein sequence ID" value="KAG9442666.1"/>
    <property type="molecule type" value="Genomic_DNA"/>
</dbReference>
<dbReference type="Gene3D" id="1.25.40.10">
    <property type="entry name" value="Tetratricopeptide repeat domain"/>
    <property type="match status" value="4"/>
</dbReference>
<dbReference type="Pfam" id="PF20431">
    <property type="entry name" value="E_motif"/>
    <property type="match status" value="1"/>
</dbReference>
<comment type="caution">
    <text evidence="4">The sequence shown here is derived from an EMBL/GenBank/DDBJ whole genome shotgun (WGS) entry which is preliminary data.</text>
</comment>
<dbReference type="PROSITE" id="PS51375">
    <property type="entry name" value="PPR"/>
    <property type="match status" value="5"/>
</dbReference>
<dbReference type="FunFam" id="1.25.40.10:FF:000073">
    <property type="entry name" value="Pentatricopeptide repeat-containing protein chloroplastic"/>
    <property type="match status" value="1"/>
</dbReference>
<gene>
    <name evidence="4" type="ORF">H6P81_018520</name>
</gene>
<feature type="repeat" description="PPR" evidence="2">
    <location>
        <begin position="363"/>
        <end position="397"/>
    </location>
</feature>
<evidence type="ECO:0000256" key="3">
    <source>
        <dbReference type="SAM" id="MobiDB-lite"/>
    </source>
</evidence>
<dbReference type="InterPro" id="IPR011990">
    <property type="entry name" value="TPR-like_helical_dom_sf"/>
</dbReference>
<sequence>MRPMRPCQSVALRGYETIQRIARKEDESDDTFYSCKLIAELTLAGSGSLTVATFSTREEEDFGETEKLPRPDKTKMGETGDKHNQKRGQGSGPSTPLTSERVNAERHKDTVGSPLTLFFPCQKSRTNRTRSFHDEGWISGTVLPLMAPMAVSDVVYVEDKLGVINVPVTELRRGAPGGPTVSAEEVCVRRNPTLILPRPSRTDFPLLLMSFSSTHTNTKNQRHGAEVVLGQQSAVEVKQLRSYLEAGRLADARNMFDAMTEKNVIVWSVMIHGYARNGCVESLKLFSLMQISGLLPNSFTMVAVLVSLRDTKNPKLVHAFHGLIVKSGFEPELHVGTALLDIYAKSGDIRASCKLFNNLNDPGLVSFSAMIARFVESGLFEESISLFKKLQTLGLMPNTVTMLSVIQVAAETECFSLCECLHCYVIKVGMDLNLPVANCILDMYVRLGDLEIATKFFDRMTSKDVISWTTMIGFLVSNQFPTEALALFSQMRSFGSLPDDVTFLNLLSACALLCDLVRGRIIHSWVITSGFWSEISIMNSLVTLYSKCGDLDSAVTSFNSIANKSLVSWTAIISGHVQNGQPREAIEYLRRMRVQLRYNLDSVILVSVIAACAELADLELCSQFHGYAFTAGFFSYNTVQNNLITCYAKCGDLEQAYRVFSEMDHQDIVSWNSIIYGCGVNGEGRAAVDLFHQMERCGKEPDSITYLSVLHACSHSGLVNEGLAVFSKMAGGEKIRVLGEHYGCVADMLARAGHLEEAREFAVAVAEKVGPRVWKAVLGGSRVHNNTKLAQIAGRKVLELDPGDAGNLVLFSNVCNSVGRFEDAESLRLKMKMGSLKKDKGLSLLGMMTRDLDFRTDTLTNSAKVRSHLAADFMKDPYPNSVRGSLSSNEGDNEQLIAVPYF</sequence>
<dbReference type="Pfam" id="PF13041">
    <property type="entry name" value="PPR_2"/>
    <property type="match status" value="2"/>
</dbReference>
<dbReference type="Proteomes" id="UP000825729">
    <property type="component" value="Unassembled WGS sequence"/>
</dbReference>
<organism evidence="4 5">
    <name type="scientific">Aristolochia fimbriata</name>
    <name type="common">White veined hardy Dutchman's pipe vine</name>
    <dbReference type="NCBI Taxonomy" id="158543"/>
    <lineage>
        <taxon>Eukaryota</taxon>
        <taxon>Viridiplantae</taxon>
        <taxon>Streptophyta</taxon>
        <taxon>Embryophyta</taxon>
        <taxon>Tracheophyta</taxon>
        <taxon>Spermatophyta</taxon>
        <taxon>Magnoliopsida</taxon>
        <taxon>Magnoliidae</taxon>
        <taxon>Piperales</taxon>
        <taxon>Aristolochiaceae</taxon>
        <taxon>Aristolochia</taxon>
    </lineage>
</organism>
<keyword evidence="1" id="KW-0677">Repeat</keyword>
<evidence type="ECO:0000256" key="2">
    <source>
        <dbReference type="PROSITE-ProRule" id="PRU00708"/>
    </source>
</evidence>
<dbReference type="InterPro" id="IPR046848">
    <property type="entry name" value="E_motif"/>
</dbReference>
<dbReference type="InterPro" id="IPR046960">
    <property type="entry name" value="PPR_At4g14850-like_plant"/>
</dbReference>
<dbReference type="GO" id="GO:0003729">
    <property type="term" value="F:mRNA binding"/>
    <property type="evidence" value="ECO:0007669"/>
    <property type="project" value="UniProtKB-ARBA"/>
</dbReference>
<feature type="region of interest" description="Disordered" evidence="3">
    <location>
        <begin position="55"/>
        <end position="109"/>
    </location>
</feature>
<feature type="repeat" description="PPR" evidence="2">
    <location>
        <begin position="464"/>
        <end position="498"/>
    </location>
</feature>
<dbReference type="AlphaFoldDB" id="A0AAV7E4I1"/>
<evidence type="ECO:0000313" key="4">
    <source>
        <dbReference type="EMBL" id="KAG9442666.1"/>
    </source>
</evidence>
<feature type="compositionally biased region" description="Polar residues" evidence="3">
    <location>
        <begin position="92"/>
        <end position="101"/>
    </location>
</feature>
<protein>
    <recommendedName>
        <fullName evidence="6">Pentatricopeptide repeat-containing protein</fullName>
    </recommendedName>
</protein>
<dbReference type="InterPro" id="IPR002885">
    <property type="entry name" value="PPR_rpt"/>
</dbReference>
<dbReference type="Pfam" id="PF01535">
    <property type="entry name" value="PPR"/>
    <property type="match status" value="5"/>
</dbReference>
<dbReference type="PANTHER" id="PTHR47926:SF452">
    <property type="entry name" value="PENTATRICOPEPTIDE REPEAT-CONTAINING PROTEIN"/>
    <property type="match status" value="1"/>
</dbReference>
<reference evidence="4 5" key="1">
    <citation type="submission" date="2021-07" db="EMBL/GenBank/DDBJ databases">
        <title>The Aristolochia fimbriata genome: insights into angiosperm evolution, floral development and chemical biosynthesis.</title>
        <authorList>
            <person name="Jiao Y."/>
        </authorList>
    </citation>
    <scope>NUCLEOTIDE SEQUENCE [LARGE SCALE GENOMIC DNA]</scope>
    <source>
        <strain evidence="4">IBCAS-2021</strain>
        <tissue evidence="4">Leaf</tissue>
    </source>
</reference>
<keyword evidence="5" id="KW-1185">Reference proteome</keyword>
<dbReference type="FunFam" id="1.25.40.10:FF:000090">
    <property type="entry name" value="Pentatricopeptide repeat-containing protein, chloroplastic"/>
    <property type="match status" value="1"/>
</dbReference>
<dbReference type="FunFam" id="1.25.40.10:FF:000351">
    <property type="entry name" value="Pentatricopeptide repeat-containing protein"/>
    <property type="match status" value="1"/>
</dbReference>
<feature type="repeat" description="PPR" evidence="2">
    <location>
        <begin position="263"/>
        <end position="296"/>
    </location>
</feature>
<name>A0AAV7E4I1_ARIFI</name>
<evidence type="ECO:0000256" key="1">
    <source>
        <dbReference type="ARBA" id="ARBA00022737"/>
    </source>
</evidence>
<feature type="repeat" description="PPR" evidence="2">
    <location>
        <begin position="565"/>
        <end position="595"/>
    </location>
</feature>
<evidence type="ECO:0008006" key="6">
    <source>
        <dbReference type="Google" id="ProtNLM"/>
    </source>
</evidence>
<dbReference type="GO" id="GO:0009451">
    <property type="term" value="P:RNA modification"/>
    <property type="evidence" value="ECO:0007669"/>
    <property type="project" value="InterPro"/>
</dbReference>
<proteinExistence type="predicted"/>
<dbReference type="NCBIfam" id="TIGR00756">
    <property type="entry name" value="PPR"/>
    <property type="match status" value="4"/>
</dbReference>
<feature type="repeat" description="PPR" evidence="2">
    <location>
        <begin position="667"/>
        <end position="701"/>
    </location>
</feature>
<accession>A0AAV7E4I1</accession>
<evidence type="ECO:0000313" key="5">
    <source>
        <dbReference type="Proteomes" id="UP000825729"/>
    </source>
</evidence>
<dbReference type="PANTHER" id="PTHR47926">
    <property type="entry name" value="PENTATRICOPEPTIDE REPEAT-CONTAINING PROTEIN"/>
    <property type="match status" value="1"/>
</dbReference>